<comment type="subcellular location">
    <subcellularLocation>
        <location evidence="2">Host cytoplasm</location>
    </subcellularLocation>
    <subcellularLocation>
        <location evidence="1">Host nucleus</location>
    </subcellularLocation>
</comment>
<dbReference type="PROSITE" id="PS50042">
    <property type="entry name" value="CNMP_BINDING_3"/>
    <property type="match status" value="1"/>
</dbReference>
<organism evidence="11 12">
    <name type="scientific">Ovine adenovirus 8</name>
    <dbReference type="NCBI Taxonomy" id="2601527"/>
    <lineage>
        <taxon>Viruses</taxon>
        <taxon>Varidnaviria</taxon>
        <taxon>Bamfordvirae</taxon>
        <taxon>Preplasmiviricota</taxon>
        <taxon>Polisuviricotina</taxon>
        <taxon>Pharingeaviricetes</taxon>
        <taxon>Rowavirales</taxon>
        <taxon>Adenoviridae</taxon>
        <taxon>Mastadenovirus</taxon>
        <taxon>Mastadenovirus ovisoctavum</taxon>
    </lineage>
</organism>
<comment type="function">
    <text evidence="7">Plays a major role to prevent cellular inhibition of viral genome replication by nuclear bodies. Assembles an SCF-like E3 ubiquitin ligase complex based on the cellular proteins ELOB, ELOC, CUL5 and RBX1, in cooperation with viral E1B-55K. This viral RING-type ligase ubiquitinates cellular substrates prior to proteasomal degradation: p53/TP53, LIG4, MRE11-RAD50-NBS1 (MRN) complex, ITGA3, DAXX and BLM.</text>
</comment>
<dbReference type="Proteomes" id="UP000501954">
    <property type="component" value="Segment"/>
</dbReference>
<evidence type="ECO:0000313" key="12">
    <source>
        <dbReference type="Proteomes" id="UP000501954"/>
    </source>
</evidence>
<proteinExistence type="inferred from homology"/>
<keyword evidence="9" id="KW-0812">Transmembrane</keyword>
<name>A0A5B8MB42_9ADEN</name>
<dbReference type="GO" id="GO:0030430">
    <property type="term" value="C:host cell cytoplasm"/>
    <property type="evidence" value="ECO:0007669"/>
    <property type="project" value="UniProtKB-SubCell"/>
</dbReference>
<evidence type="ECO:0000256" key="9">
    <source>
        <dbReference type="SAM" id="Phobius"/>
    </source>
</evidence>
<dbReference type="KEGG" id="vg:65102541"/>
<evidence type="ECO:0000256" key="5">
    <source>
        <dbReference type="ARBA" id="ARBA00022562"/>
    </source>
</evidence>
<sequence>MLSEATEAACATQLPLRPCAGEAFRQVGTCRNVPSGAYFEHFGVFPVPVAALLTPTDARLLDLRCGCVLYGSCDSLGILTGRAEWRVYCCHRQSGDSLSGLARAAVLRALFERAVEGTRYDALFPRFRRDLSRLGTRYLYYVSSVHVFGVHLIYFTNFVGVQGAHLDRVRYLVAQDLYLGDGLDDRCLILVCRSCPGPTAEEAEACARRVREFVTRFLACLPWECPYYCGIFSGRDRMIERVMRGETVWTRVSNSWYFGEVRGILGGDPRAARTASRGAAVVTAAGARPVVRRRFRRRRL</sequence>
<keyword evidence="9" id="KW-0472">Membrane</keyword>
<dbReference type="RefSeq" id="YP_010087278.1">
    <property type="nucleotide sequence ID" value="NC_055526.1"/>
</dbReference>
<dbReference type="EMBL" id="MK518392">
    <property type="protein sequence ID" value="QDZ17479.1"/>
    <property type="molecule type" value="Genomic_DNA"/>
</dbReference>
<evidence type="ECO:0000259" key="10">
    <source>
        <dbReference type="PROSITE" id="PS50042"/>
    </source>
</evidence>
<keyword evidence="5" id="KW-1048">Host nucleus</keyword>
<keyword evidence="4" id="KW-0244">Early protein</keyword>
<protein>
    <submittedName>
        <fullName evidence="11">E4 ORF-3</fullName>
    </submittedName>
</protein>
<evidence type="ECO:0000256" key="2">
    <source>
        <dbReference type="ARBA" id="ARBA00004192"/>
    </source>
</evidence>
<dbReference type="Pfam" id="PF04528">
    <property type="entry name" value="Adeno_E4_34"/>
    <property type="match status" value="1"/>
</dbReference>
<comment type="subunit">
    <text evidence="8">Interacts with E1B-55k.</text>
</comment>
<evidence type="ECO:0000256" key="1">
    <source>
        <dbReference type="ARBA" id="ARBA00004147"/>
    </source>
</evidence>
<keyword evidence="9" id="KW-1133">Transmembrane helix</keyword>
<evidence type="ECO:0000256" key="8">
    <source>
        <dbReference type="ARBA" id="ARBA00044760"/>
    </source>
</evidence>
<keyword evidence="6" id="KW-1035">Host cytoplasm</keyword>
<feature type="transmembrane region" description="Helical" evidence="9">
    <location>
        <begin position="138"/>
        <end position="160"/>
    </location>
</feature>
<dbReference type="GO" id="GO:0042025">
    <property type="term" value="C:host cell nucleus"/>
    <property type="evidence" value="ECO:0007669"/>
    <property type="project" value="UniProtKB-SubCell"/>
</dbReference>
<feature type="domain" description="Cyclic nucleotide-binding" evidence="10">
    <location>
        <begin position="231"/>
        <end position="297"/>
    </location>
</feature>
<evidence type="ECO:0000256" key="3">
    <source>
        <dbReference type="ARBA" id="ARBA00006872"/>
    </source>
</evidence>
<evidence type="ECO:0000256" key="7">
    <source>
        <dbReference type="ARBA" id="ARBA00044723"/>
    </source>
</evidence>
<comment type="similarity">
    <text evidence="3">Belongs to the adenoviridae E4 30 to 34 kDa protein family.</text>
</comment>
<evidence type="ECO:0000256" key="6">
    <source>
        <dbReference type="ARBA" id="ARBA00023200"/>
    </source>
</evidence>
<reference evidence="11 12" key="1">
    <citation type="journal article" date="2019" name="Arch. Virol.">
        <title>Isolation and complete genome sequence analysis of a novel ovine adenovirus type representing a possible new mastadenovirus species.</title>
        <authorList>
            <person name="Vidovszky M.Z."/>
            <person name="Szeredi L."/>
            <person name="Doszpoly A."/>
            <person name="Harrach B."/>
            <person name="Hornyak A."/>
        </authorList>
    </citation>
    <scope>NUCLEOTIDE SEQUENCE [LARGE SCALE GENOMIC DNA]</scope>
    <source>
        <strain evidence="11 12">7508</strain>
    </source>
</reference>
<dbReference type="InterPro" id="IPR007615">
    <property type="entry name" value="Adenovirus_E4_30/34"/>
</dbReference>
<evidence type="ECO:0000313" key="11">
    <source>
        <dbReference type="EMBL" id="QDZ17479.1"/>
    </source>
</evidence>
<accession>A0A5B8MB42</accession>
<dbReference type="InterPro" id="IPR000595">
    <property type="entry name" value="cNMP-bd_dom"/>
</dbReference>
<dbReference type="GeneID" id="65102541"/>
<evidence type="ECO:0000256" key="4">
    <source>
        <dbReference type="ARBA" id="ARBA00022518"/>
    </source>
</evidence>
<keyword evidence="12" id="KW-1185">Reference proteome</keyword>